<evidence type="ECO:0000256" key="1">
    <source>
        <dbReference type="SAM" id="Phobius"/>
    </source>
</evidence>
<dbReference type="AlphaFoldDB" id="A0A3D9ZFL6"/>
<dbReference type="Proteomes" id="UP000256913">
    <property type="component" value="Unassembled WGS sequence"/>
</dbReference>
<protein>
    <submittedName>
        <fullName evidence="3">PH (Pleckstrin Homology) domain-containing protein</fullName>
    </submittedName>
</protein>
<gene>
    <name evidence="3" type="ORF">DFJ67_2195</name>
</gene>
<name>A0A3D9ZFL6_9ACTN</name>
<feature type="transmembrane region" description="Helical" evidence="1">
    <location>
        <begin position="20"/>
        <end position="53"/>
    </location>
</feature>
<keyword evidence="1" id="KW-0472">Membrane</keyword>
<keyword evidence="1" id="KW-0812">Transmembrane</keyword>
<evidence type="ECO:0000259" key="2">
    <source>
        <dbReference type="Pfam" id="PF10756"/>
    </source>
</evidence>
<reference evidence="3 4" key="1">
    <citation type="submission" date="2018-08" db="EMBL/GenBank/DDBJ databases">
        <title>Sequencing the genomes of 1000 actinobacteria strains.</title>
        <authorList>
            <person name="Klenk H.-P."/>
        </authorList>
    </citation>
    <scope>NUCLEOTIDE SEQUENCE [LARGE SCALE GENOMIC DNA]</scope>
    <source>
        <strain evidence="3 4">DSM 44099</strain>
    </source>
</reference>
<proteinExistence type="predicted"/>
<feature type="domain" description="Low molecular weight protein antigen 6 PH" evidence="2">
    <location>
        <begin position="61"/>
        <end position="137"/>
    </location>
</feature>
<evidence type="ECO:0000313" key="3">
    <source>
        <dbReference type="EMBL" id="REF96218.1"/>
    </source>
</evidence>
<keyword evidence="4" id="KW-1185">Reference proteome</keyword>
<evidence type="ECO:0000313" key="4">
    <source>
        <dbReference type="Proteomes" id="UP000256913"/>
    </source>
</evidence>
<sequence>MLVPVTSHWRVPGFVPVLKLTGAVLLVLVGVLFATDAVTLAVAVVAAAGLALWGARDLLARERLAADETGLTVVTGFARRRHIPWAAVEKIAVERRPHAGVRSETLEIDTGDAVHLFSKHDLGAPPDEVAAALEAVRV</sequence>
<keyword evidence="1" id="KW-1133">Transmembrane helix</keyword>
<dbReference type="EMBL" id="QUMQ01000001">
    <property type="protein sequence ID" value="REF96218.1"/>
    <property type="molecule type" value="Genomic_DNA"/>
</dbReference>
<accession>A0A3D9ZFL6</accession>
<comment type="caution">
    <text evidence="3">The sequence shown here is derived from an EMBL/GenBank/DDBJ whole genome shotgun (WGS) entry which is preliminary data.</text>
</comment>
<dbReference type="RefSeq" id="WP_116067780.1">
    <property type="nucleotide sequence ID" value="NZ_BONB01000007.1"/>
</dbReference>
<organism evidence="3 4">
    <name type="scientific">Asanoa ferruginea</name>
    <dbReference type="NCBI Taxonomy" id="53367"/>
    <lineage>
        <taxon>Bacteria</taxon>
        <taxon>Bacillati</taxon>
        <taxon>Actinomycetota</taxon>
        <taxon>Actinomycetes</taxon>
        <taxon>Micromonosporales</taxon>
        <taxon>Micromonosporaceae</taxon>
        <taxon>Asanoa</taxon>
    </lineage>
</organism>
<dbReference type="Pfam" id="PF10756">
    <property type="entry name" value="bPH_6"/>
    <property type="match status" value="1"/>
</dbReference>
<dbReference type="InterPro" id="IPR019692">
    <property type="entry name" value="CFP-6_PH"/>
</dbReference>
<dbReference type="OrthoDB" id="3213712at2"/>